<dbReference type="InterPro" id="IPR009057">
    <property type="entry name" value="Homeodomain-like_sf"/>
</dbReference>
<dbReference type="NCBIfam" id="TIGR01557">
    <property type="entry name" value="myb_SHAQKYF"/>
    <property type="match status" value="1"/>
</dbReference>
<dbReference type="InterPro" id="IPR001005">
    <property type="entry name" value="SANT/Myb"/>
</dbReference>
<evidence type="ECO:0000313" key="10">
    <source>
        <dbReference type="Proteomes" id="UP001374584"/>
    </source>
</evidence>
<feature type="compositionally biased region" description="Basic and acidic residues" evidence="7">
    <location>
        <begin position="142"/>
        <end position="160"/>
    </location>
</feature>
<dbReference type="Pfam" id="PF00072">
    <property type="entry name" value="Response_reg"/>
    <property type="match status" value="1"/>
</dbReference>
<dbReference type="FunFam" id="1.10.10.60:FF:000007">
    <property type="entry name" value="Two-component response regulator"/>
    <property type="match status" value="1"/>
</dbReference>
<dbReference type="InterPro" id="IPR011006">
    <property type="entry name" value="CheY-like_superfamily"/>
</dbReference>
<comment type="subcellular location">
    <subcellularLocation>
        <location evidence="1">Nucleus</location>
    </subcellularLocation>
</comment>
<dbReference type="GO" id="GO:0005634">
    <property type="term" value="C:nucleus"/>
    <property type="evidence" value="ECO:0007669"/>
    <property type="project" value="UniProtKB-SubCell"/>
</dbReference>
<evidence type="ECO:0000256" key="1">
    <source>
        <dbReference type="ARBA" id="ARBA00004123"/>
    </source>
</evidence>
<dbReference type="EMBL" id="JAYMYR010000004">
    <property type="protein sequence ID" value="KAK7370039.1"/>
    <property type="molecule type" value="Genomic_DNA"/>
</dbReference>
<dbReference type="CDD" id="cd17584">
    <property type="entry name" value="REC_typeB_ARR-like"/>
    <property type="match status" value="1"/>
</dbReference>
<dbReference type="PANTHER" id="PTHR43874:SF206">
    <property type="entry name" value="RESPONSE REGULATOR RECEIVER DOMAIN PROTEIN"/>
    <property type="match status" value="1"/>
</dbReference>
<keyword evidence="5" id="KW-0539">Nucleus</keyword>
<evidence type="ECO:0000256" key="6">
    <source>
        <dbReference type="PROSITE-ProRule" id="PRU00169"/>
    </source>
</evidence>
<sequence length="472" mass="52892">MAEISSPAVDTQHTLPLPSMLNVLVIDTDHSVLEYITKTCTQYSYQVIPCSDSQLAANFLRERKELIHLILIEVHMPLMDGYEFLQFVNQEGINVPLIMMSTDDSRASVLKAMKVGARDYWIKPLKEDGILNMWRHVARNSTSKDKKQKDIGSQKDDDRTRVISDHSEFASSVVDLDVDESNNTTPPSTKKNRVVWSKELHLLFLDAIKKIGLEKPVPQKILEAMNVPGLKRGHIASHLQKHRKSIRQKQIQQQKEMLLLSGNTEHERIHLQSLAATSLTDFHHPGLTGNMEPKGEQHFHAEEALAHHHSPLATFPNLAIAENSPQSMRTLYDASIYRLCAPPAIVKRNIMQQNHHQIHPINFHSSSMTISGNPAFVPQNYNSGVNMDNGLTSLQSIHGGINIGEVILNQHTTRASVYYPQSQNAGLSSCAVRSSDATNFSSQNLSTDIDDETTKEQLIQSTMDETITRPAS</sequence>
<dbReference type="AlphaFoldDB" id="A0AAN9RG31"/>
<accession>A0AAN9RG31</accession>
<gene>
    <name evidence="9" type="ORF">VNO80_12091</name>
</gene>
<evidence type="ECO:0000256" key="5">
    <source>
        <dbReference type="ARBA" id="ARBA00023242"/>
    </source>
</evidence>
<dbReference type="PANTHER" id="PTHR43874">
    <property type="entry name" value="TWO-COMPONENT RESPONSE REGULATOR"/>
    <property type="match status" value="1"/>
</dbReference>
<evidence type="ECO:0000256" key="7">
    <source>
        <dbReference type="SAM" id="MobiDB-lite"/>
    </source>
</evidence>
<keyword evidence="3" id="KW-0805">Transcription regulation</keyword>
<dbReference type="InterPro" id="IPR006447">
    <property type="entry name" value="Myb_dom_plants"/>
</dbReference>
<dbReference type="Gene3D" id="1.10.10.60">
    <property type="entry name" value="Homeodomain-like"/>
    <property type="match status" value="1"/>
</dbReference>
<dbReference type="GO" id="GO:0000160">
    <property type="term" value="P:phosphorelay signal transduction system"/>
    <property type="evidence" value="ECO:0007669"/>
    <property type="project" value="UniProtKB-KW"/>
</dbReference>
<evidence type="ECO:0000256" key="2">
    <source>
        <dbReference type="ARBA" id="ARBA00023012"/>
    </source>
</evidence>
<comment type="caution">
    <text evidence="6">Lacks conserved residue(s) required for the propagation of feature annotation.</text>
</comment>
<proteinExistence type="predicted"/>
<dbReference type="SMART" id="SM00448">
    <property type="entry name" value="REC"/>
    <property type="match status" value="1"/>
</dbReference>
<dbReference type="GO" id="GO:0009736">
    <property type="term" value="P:cytokinin-activated signaling pathway"/>
    <property type="evidence" value="ECO:0007669"/>
    <property type="project" value="InterPro"/>
</dbReference>
<dbReference type="GO" id="GO:0003677">
    <property type="term" value="F:DNA binding"/>
    <property type="evidence" value="ECO:0007669"/>
    <property type="project" value="InterPro"/>
</dbReference>
<feature type="region of interest" description="Disordered" evidence="7">
    <location>
        <begin position="141"/>
        <end position="160"/>
    </location>
</feature>
<dbReference type="Gene3D" id="3.40.50.2300">
    <property type="match status" value="1"/>
</dbReference>
<feature type="domain" description="Response regulatory" evidence="8">
    <location>
        <begin position="22"/>
        <end position="138"/>
    </location>
</feature>
<dbReference type="Pfam" id="PF00249">
    <property type="entry name" value="Myb_DNA-binding"/>
    <property type="match status" value="1"/>
</dbReference>
<protein>
    <recommendedName>
        <fullName evidence="8">Response regulatory domain-containing protein</fullName>
    </recommendedName>
</protein>
<dbReference type="SUPFAM" id="SSF52172">
    <property type="entry name" value="CheY-like"/>
    <property type="match status" value="1"/>
</dbReference>
<comment type="caution">
    <text evidence="9">The sequence shown here is derived from an EMBL/GenBank/DDBJ whole genome shotgun (WGS) entry which is preliminary data.</text>
</comment>
<dbReference type="InterPro" id="IPR001789">
    <property type="entry name" value="Sig_transdc_resp-reg_receiver"/>
</dbReference>
<keyword evidence="4" id="KW-0804">Transcription</keyword>
<dbReference type="InterPro" id="IPR045279">
    <property type="entry name" value="ARR-like"/>
</dbReference>
<evidence type="ECO:0000256" key="4">
    <source>
        <dbReference type="ARBA" id="ARBA00023163"/>
    </source>
</evidence>
<dbReference type="SUPFAM" id="SSF46689">
    <property type="entry name" value="Homeodomain-like"/>
    <property type="match status" value="1"/>
</dbReference>
<dbReference type="PROSITE" id="PS50110">
    <property type="entry name" value="RESPONSE_REGULATORY"/>
    <property type="match status" value="1"/>
</dbReference>
<evidence type="ECO:0000313" key="9">
    <source>
        <dbReference type="EMBL" id="KAK7370039.1"/>
    </source>
</evidence>
<reference evidence="9 10" key="1">
    <citation type="submission" date="2024-01" db="EMBL/GenBank/DDBJ databases">
        <title>The genomes of 5 underutilized Papilionoideae crops provide insights into root nodulation and disease resistanc.</title>
        <authorList>
            <person name="Jiang F."/>
        </authorList>
    </citation>
    <scope>NUCLEOTIDE SEQUENCE [LARGE SCALE GENOMIC DNA]</scope>
    <source>
        <strain evidence="9">JINMINGXINNONG_FW02</strain>
        <tissue evidence="9">Leaves</tissue>
    </source>
</reference>
<keyword evidence="10" id="KW-1185">Reference proteome</keyword>
<organism evidence="9 10">
    <name type="scientific">Phaseolus coccineus</name>
    <name type="common">Scarlet runner bean</name>
    <name type="synonym">Phaseolus multiflorus</name>
    <dbReference type="NCBI Taxonomy" id="3886"/>
    <lineage>
        <taxon>Eukaryota</taxon>
        <taxon>Viridiplantae</taxon>
        <taxon>Streptophyta</taxon>
        <taxon>Embryophyta</taxon>
        <taxon>Tracheophyta</taxon>
        <taxon>Spermatophyta</taxon>
        <taxon>Magnoliopsida</taxon>
        <taxon>eudicotyledons</taxon>
        <taxon>Gunneridae</taxon>
        <taxon>Pentapetalae</taxon>
        <taxon>rosids</taxon>
        <taxon>fabids</taxon>
        <taxon>Fabales</taxon>
        <taxon>Fabaceae</taxon>
        <taxon>Papilionoideae</taxon>
        <taxon>50 kb inversion clade</taxon>
        <taxon>NPAAA clade</taxon>
        <taxon>indigoferoid/millettioid clade</taxon>
        <taxon>Phaseoleae</taxon>
        <taxon>Phaseolus</taxon>
    </lineage>
</organism>
<evidence type="ECO:0000259" key="8">
    <source>
        <dbReference type="PROSITE" id="PS50110"/>
    </source>
</evidence>
<evidence type="ECO:0000256" key="3">
    <source>
        <dbReference type="ARBA" id="ARBA00023015"/>
    </source>
</evidence>
<keyword evidence="2" id="KW-0902">Two-component regulatory system</keyword>
<name>A0AAN9RG31_PHACN</name>
<dbReference type="Proteomes" id="UP001374584">
    <property type="component" value="Unassembled WGS sequence"/>
</dbReference>